<feature type="region of interest" description="Disordered" evidence="7">
    <location>
        <begin position="1"/>
        <end position="46"/>
    </location>
</feature>
<dbReference type="STRING" id="679200.HMPREF9333_00388"/>
<dbReference type="HAMAP" id="MF_00337">
    <property type="entry name" value="Exonuc_7_S"/>
    <property type="match status" value="1"/>
</dbReference>
<sequence>MADKKSMDAAKEEAHTSKKTVTKKVRQEKGIKNKKDNKTGESQVCIHDDRPVEEILADIEDVIKKLSDDEISLEDSIKTYENGMMLMAGVKSRLDKAQRQIIILENKYTKKSDKKDKTVDDDFADSFKNDISDKETEVD</sequence>
<dbReference type="SUPFAM" id="SSF116842">
    <property type="entry name" value="XseB-like"/>
    <property type="match status" value="1"/>
</dbReference>
<dbReference type="HOGENOM" id="CLU_1842441_0_0_9"/>
<comment type="caution">
    <text evidence="8">The sequence shown here is derived from an EMBL/GenBank/DDBJ whole genome shotgun (WGS) entry which is preliminary data.</text>
</comment>
<gene>
    <name evidence="6" type="primary">xseB</name>
    <name evidence="8" type="ORF">HMPREF9333_00388</name>
</gene>
<reference evidence="8 9" key="1">
    <citation type="submission" date="2011-08" db="EMBL/GenBank/DDBJ databases">
        <title>The Genome Sequence of Johnsonella ignava ATCC 51276.</title>
        <authorList>
            <consortium name="The Broad Institute Genome Sequencing Platform"/>
            <person name="Earl A."/>
            <person name="Ward D."/>
            <person name="Feldgarden M."/>
            <person name="Gevers D."/>
            <person name="Izard J."/>
            <person name="Blanton J.M."/>
            <person name="Baranova O.V."/>
            <person name="Dewhirst F.E."/>
            <person name="Young S.K."/>
            <person name="Zeng Q."/>
            <person name="Gargeya S."/>
            <person name="Fitzgerald M."/>
            <person name="Haas B."/>
            <person name="Abouelleil A."/>
            <person name="Alvarado L."/>
            <person name="Arachchi H.M."/>
            <person name="Berlin A."/>
            <person name="Brown A."/>
            <person name="Chapman S.B."/>
            <person name="Chen Z."/>
            <person name="Dunbar C."/>
            <person name="Freedman E."/>
            <person name="Gearin G."/>
            <person name="Gellesch M."/>
            <person name="Goldberg J."/>
            <person name="Griggs A."/>
            <person name="Gujja S."/>
            <person name="Heiman D."/>
            <person name="Howarth C."/>
            <person name="Larson L."/>
            <person name="Lui A."/>
            <person name="MacDonald P.J.P."/>
            <person name="Montmayeur A."/>
            <person name="Murphy C."/>
            <person name="Neiman D."/>
            <person name="Pearson M."/>
            <person name="Priest M."/>
            <person name="Roberts A."/>
            <person name="Saif S."/>
            <person name="Shea T."/>
            <person name="Shenoy N."/>
            <person name="Sisk P."/>
            <person name="Stolte C."/>
            <person name="Sykes S."/>
            <person name="Wortman J."/>
            <person name="Nusbaum C."/>
            <person name="Birren B."/>
        </authorList>
    </citation>
    <scope>NUCLEOTIDE SEQUENCE [LARGE SCALE GENOMIC DNA]</scope>
    <source>
        <strain evidence="8 9">ATCC 51276</strain>
    </source>
</reference>
<dbReference type="EMBL" id="ACZL01000007">
    <property type="protein sequence ID" value="EHI56526.1"/>
    <property type="molecule type" value="Genomic_DNA"/>
</dbReference>
<feature type="compositionally biased region" description="Basic and acidic residues" evidence="7">
    <location>
        <begin position="1"/>
        <end position="16"/>
    </location>
</feature>
<dbReference type="InterPro" id="IPR037004">
    <property type="entry name" value="Exonuc_VII_ssu_sf"/>
</dbReference>
<evidence type="ECO:0000256" key="5">
    <source>
        <dbReference type="ARBA" id="ARBA00022839"/>
    </source>
</evidence>
<dbReference type="Proteomes" id="UP000003011">
    <property type="component" value="Unassembled WGS sequence"/>
</dbReference>
<keyword evidence="2 6" id="KW-0963">Cytoplasm</keyword>
<keyword evidence="5 6" id="KW-0269">Exonuclease</keyword>
<comment type="subunit">
    <text evidence="6">Heterooligomer composed of large and small subunits.</text>
</comment>
<feature type="compositionally biased region" description="Basic and acidic residues" evidence="7">
    <location>
        <begin position="25"/>
        <end position="39"/>
    </location>
</feature>
<dbReference type="RefSeq" id="WP_005539421.1">
    <property type="nucleotide sequence ID" value="NZ_JH378829.1"/>
</dbReference>
<keyword evidence="9" id="KW-1185">Reference proteome</keyword>
<dbReference type="PANTHER" id="PTHR34137:SF1">
    <property type="entry name" value="EXODEOXYRIBONUCLEASE 7 SMALL SUBUNIT"/>
    <property type="match status" value="1"/>
</dbReference>
<organism evidence="8 9">
    <name type="scientific">Johnsonella ignava ATCC 51276</name>
    <dbReference type="NCBI Taxonomy" id="679200"/>
    <lineage>
        <taxon>Bacteria</taxon>
        <taxon>Bacillati</taxon>
        <taxon>Bacillota</taxon>
        <taxon>Clostridia</taxon>
        <taxon>Lachnospirales</taxon>
        <taxon>Lachnospiraceae</taxon>
        <taxon>Johnsonella</taxon>
    </lineage>
</organism>
<keyword evidence="3 6" id="KW-0540">Nuclease</keyword>
<dbReference type="InterPro" id="IPR003761">
    <property type="entry name" value="Exonuc_VII_S"/>
</dbReference>
<dbReference type="GO" id="GO:0005829">
    <property type="term" value="C:cytosol"/>
    <property type="evidence" value="ECO:0007669"/>
    <property type="project" value="TreeGrafter"/>
</dbReference>
<dbReference type="Gene3D" id="1.10.287.1040">
    <property type="entry name" value="Exonuclease VII, small subunit"/>
    <property type="match status" value="1"/>
</dbReference>
<comment type="catalytic activity">
    <reaction evidence="6">
        <text>Exonucleolytic cleavage in either 5'- to 3'- or 3'- to 5'-direction to yield nucleoside 5'-phosphates.</text>
        <dbReference type="EC" id="3.1.11.6"/>
    </reaction>
</comment>
<evidence type="ECO:0000256" key="1">
    <source>
        <dbReference type="ARBA" id="ARBA00009998"/>
    </source>
</evidence>
<evidence type="ECO:0000313" key="8">
    <source>
        <dbReference type="EMBL" id="EHI56526.1"/>
    </source>
</evidence>
<dbReference type="Pfam" id="PF02609">
    <property type="entry name" value="Exonuc_VII_S"/>
    <property type="match status" value="1"/>
</dbReference>
<dbReference type="GO" id="GO:0008855">
    <property type="term" value="F:exodeoxyribonuclease VII activity"/>
    <property type="evidence" value="ECO:0007669"/>
    <property type="project" value="UniProtKB-UniRule"/>
</dbReference>
<evidence type="ECO:0000256" key="6">
    <source>
        <dbReference type="HAMAP-Rule" id="MF_00337"/>
    </source>
</evidence>
<evidence type="ECO:0000256" key="7">
    <source>
        <dbReference type="SAM" id="MobiDB-lite"/>
    </source>
</evidence>
<evidence type="ECO:0000256" key="3">
    <source>
        <dbReference type="ARBA" id="ARBA00022722"/>
    </source>
</evidence>
<dbReference type="EC" id="3.1.11.6" evidence="6"/>
<dbReference type="GO" id="GO:0006308">
    <property type="term" value="P:DNA catabolic process"/>
    <property type="evidence" value="ECO:0007669"/>
    <property type="project" value="UniProtKB-UniRule"/>
</dbReference>
<evidence type="ECO:0000256" key="4">
    <source>
        <dbReference type="ARBA" id="ARBA00022801"/>
    </source>
</evidence>
<accession>G5GFP9</accession>
<feature type="region of interest" description="Disordered" evidence="7">
    <location>
        <begin position="110"/>
        <end position="139"/>
    </location>
</feature>
<evidence type="ECO:0000313" key="9">
    <source>
        <dbReference type="Proteomes" id="UP000003011"/>
    </source>
</evidence>
<proteinExistence type="inferred from homology"/>
<dbReference type="GO" id="GO:0009318">
    <property type="term" value="C:exodeoxyribonuclease VII complex"/>
    <property type="evidence" value="ECO:0007669"/>
    <property type="project" value="UniProtKB-UniRule"/>
</dbReference>
<dbReference type="AlphaFoldDB" id="G5GFP9"/>
<comment type="similarity">
    <text evidence="1 6">Belongs to the XseB family.</text>
</comment>
<comment type="subcellular location">
    <subcellularLocation>
        <location evidence="6">Cytoplasm</location>
    </subcellularLocation>
</comment>
<dbReference type="NCBIfam" id="TIGR01280">
    <property type="entry name" value="xseB"/>
    <property type="match status" value="1"/>
</dbReference>
<dbReference type="OrthoDB" id="1771251at2"/>
<keyword evidence="4 6" id="KW-0378">Hydrolase</keyword>
<evidence type="ECO:0000256" key="2">
    <source>
        <dbReference type="ARBA" id="ARBA00022490"/>
    </source>
</evidence>
<name>G5GFP9_9FIRM</name>
<dbReference type="PANTHER" id="PTHR34137">
    <property type="entry name" value="EXODEOXYRIBONUCLEASE 7 SMALL SUBUNIT"/>
    <property type="match status" value="1"/>
</dbReference>
<protein>
    <recommendedName>
        <fullName evidence="6">Exodeoxyribonuclease 7 small subunit</fullName>
        <ecNumber evidence="6">3.1.11.6</ecNumber>
    </recommendedName>
    <alternativeName>
        <fullName evidence="6">Exodeoxyribonuclease VII small subunit</fullName>
        <shortName evidence="6">Exonuclease VII small subunit</shortName>
    </alternativeName>
</protein>
<comment type="function">
    <text evidence="6">Bidirectionally degrades single-stranded DNA into large acid-insoluble oligonucleotides, which are then degraded further into small acid-soluble oligonucleotides.</text>
</comment>